<evidence type="ECO:0008006" key="4">
    <source>
        <dbReference type="Google" id="ProtNLM"/>
    </source>
</evidence>
<gene>
    <name evidence="2" type="ORF">X975_04288</name>
</gene>
<evidence type="ECO:0000313" key="2">
    <source>
        <dbReference type="EMBL" id="KFM75257.1"/>
    </source>
</evidence>
<feature type="signal peptide" evidence="1">
    <location>
        <begin position="1"/>
        <end position="20"/>
    </location>
</feature>
<sequence length="224" mass="26247">MKVLVTVYLILMVWMPISNCGSLGDSYLRKKRENFYTVQLEENYCDTSAAESWYNDFYECFVDRKFDDGGRDLEQIIDRILDHSKDCVESSKKNCRPDFKGFTTIFHKVLFEMKDYSEMYLQEIHRGRENVKDLKCIEEVSFSNYAECFKTVFDKSEQEFQNEVELAISCTNTANKQCSKAAKTSLNRMVRTILGIENPAEENIEDEIKPTPPPMKWEHTKNLV</sequence>
<accession>A0A087UD18</accession>
<proteinExistence type="predicted"/>
<dbReference type="Proteomes" id="UP000054359">
    <property type="component" value="Unassembled WGS sequence"/>
</dbReference>
<protein>
    <recommendedName>
        <fullName evidence="4">DUF19 domain-containing protein</fullName>
    </recommendedName>
</protein>
<dbReference type="OMA" id="YAQMYLE"/>
<keyword evidence="1" id="KW-0732">Signal</keyword>
<evidence type="ECO:0000256" key="1">
    <source>
        <dbReference type="SAM" id="SignalP"/>
    </source>
</evidence>
<feature type="chain" id="PRO_5001830471" description="DUF19 domain-containing protein" evidence="1">
    <location>
        <begin position="21"/>
        <end position="224"/>
    </location>
</feature>
<dbReference type="OrthoDB" id="6427188at2759"/>
<keyword evidence="3" id="KW-1185">Reference proteome</keyword>
<feature type="non-terminal residue" evidence="2">
    <location>
        <position position="224"/>
    </location>
</feature>
<organism evidence="2 3">
    <name type="scientific">Stegodyphus mimosarum</name>
    <name type="common">African social velvet spider</name>
    <dbReference type="NCBI Taxonomy" id="407821"/>
    <lineage>
        <taxon>Eukaryota</taxon>
        <taxon>Metazoa</taxon>
        <taxon>Ecdysozoa</taxon>
        <taxon>Arthropoda</taxon>
        <taxon>Chelicerata</taxon>
        <taxon>Arachnida</taxon>
        <taxon>Araneae</taxon>
        <taxon>Araneomorphae</taxon>
        <taxon>Entelegynae</taxon>
        <taxon>Eresoidea</taxon>
        <taxon>Eresidae</taxon>
        <taxon>Stegodyphus</taxon>
    </lineage>
</organism>
<name>A0A087UD18_STEMI</name>
<reference evidence="2 3" key="1">
    <citation type="submission" date="2013-11" db="EMBL/GenBank/DDBJ databases">
        <title>Genome sequencing of Stegodyphus mimosarum.</title>
        <authorList>
            <person name="Bechsgaard J."/>
        </authorList>
    </citation>
    <scope>NUCLEOTIDE SEQUENCE [LARGE SCALE GENOMIC DNA]</scope>
</reference>
<dbReference type="AlphaFoldDB" id="A0A087UD18"/>
<dbReference type="EMBL" id="KK119276">
    <property type="protein sequence ID" value="KFM75257.1"/>
    <property type="molecule type" value="Genomic_DNA"/>
</dbReference>
<evidence type="ECO:0000313" key="3">
    <source>
        <dbReference type="Proteomes" id="UP000054359"/>
    </source>
</evidence>